<reference evidence="1 2" key="1">
    <citation type="journal article" date="2015" name="Fungal Genet. Biol.">
        <title>Evolution of novel wood decay mechanisms in Agaricales revealed by the genome sequences of Fistulina hepatica and Cylindrobasidium torrendii.</title>
        <authorList>
            <person name="Floudas D."/>
            <person name="Held B.W."/>
            <person name="Riley R."/>
            <person name="Nagy L.G."/>
            <person name="Koehler G."/>
            <person name="Ransdell A.S."/>
            <person name="Younus H."/>
            <person name="Chow J."/>
            <person name="Chiniquy J."/>
            <person name="Lipzen A."/>
            <person name="Tritt A."/>
            <person name="Sun H."/>
            <person name="Haridas S."/>
            <person name="LaButti K."/>
            <person name="Ohm R.A."/>
            <person name="Kues U."/>
            <person name="Blanchette R.A."/>
            <person name="Grigoriev I.V."/>
            <person name="Minto R.E."/>
            <person name="Hibbett D.S."/>
        </authorList>
    </citation>
    <scope>NUCLEOTIDE SEQUENCE [LARGE SCALE GENOMIC DNA]</scope>
    <source>
        <strain evidence="1 2">FP15055 ss-10</strain>
    </source>
</reference>
<accession>A0A0D7AV71</accession>
<dbReference type="Proteomes" id="UP000054007">
    <property type="component" value="Unassembled WGS sequence"/>
</dbReference>
<protein>
    <submittedName>
        <fullName evidence="1">Uncharacterized protein</fullName>
    </submittedName>
</protein>
<dbReference type="AlphaFoldDB" id="A0A0D7AV71"/>
<dbReference type="OrthoDB" id="5598396at2759"/>
<proteinExistence type="predicted"/>
<dbReference type="EMBL" id="KN880852">
    <property type="protein sequence ID" value="KIY61905.1"/>
    <property type="molecule type" value="Genomic_DNA"/>
</dbReference>
<gene>
    <name evidence="1" type="ORF">CYLTODRAFT_433465</name>
</gene>
<evidence type="ECO:0000313" key="1">
    <source>
        <dbReference type="EMBL" id="KIY61905.1"/>
    </source>
</evidence>
<name>A0A0D7AV71_9AGAR</name>
<evidence type="ECO:0000313" key="2">
    <source>
        <dbReference type="Proteomes" id="UP000054007"/>
    </source>
</evidence>
<keyword evidence="2" id="KW-1185">Reference proteome</keyword>
<organism evidence="1 2">
    <name type="scientific">Cylindrobasidium torrendii FP15055 ss-10</name>
    <dbReference type="NCBI Taxonomy" id="1314674"/>
    <lineage>
        <taxon>Eukaryota</taxon>
        <taxon>Fungi</taxon>
        <taxon>Dikarya</taxon>
        <taxon>Basidiomycota</taxon>
        <taxon>Agaricomycotina</taxon>
        <taxon>Agaricomycetes</taxon>
        <taxon>Agaricomycetidae</taxon>
        <taxon>Agaricales</taxon>
        <taxon>Marasmiineae</taxon>
        <taxon>Physalacriaceae</taxon>
        <taxon>Cylindrobasidium</taxon>
    </lineage>
</organism>
<dbReference type="STRING" id="1314674.A0A0D7AV71"/>
<sequence length="241" mass="27178">MFDTLRALPEYNWILKTAVDTLMEWTIDLRSVDELVHQRAIALGLSIDSSSAASYDSALNSYHTFCSLHNFPVDPTVATLPFFVVYMSHRINPQSVATYLSGIANKLEPFYPERTLAGCKRLRSKPIRWKGPLSREHFRAAAESLSPTSSLYDIPFVLLLFTGFCALTRLGELTTNDTVSKRQPHKYTRRNSATTSDTEFSFVLATHKADRFFKGSKIDGAAPHLIQAMGRRSSDTFQIYI</sequence>